<dbReference type="PANTHER" id="PTHR33540:SF2">
    <property type="entry name" value="TRNA THREONYLCARBAMOYLADENOSINE BIOSYNTHESIS PROTEIN TSAE"/>
    <property type="match status" value="1"/>
</dbReference>
<keyword evidence="6" id="KW-0479">Metal-binding</keyword>
<comment type="caution">
    <text evidence="11">The sequence shown here is derived from an EMBL/GenBank/DDBJ whole genome shotgun (WGS) entry which is preliminary data.</text>
</comment>
<dbReference type="InterPro" id="IPR027417">
    <property type="entry name" value="P-loop_NTPase"/>
</dbReference>
<keyword evidence="9" id="KW-0460">Magnesium</keyword>
<evidence type="ECO:0000256" key="6">
    <source>
        <dbReference type="ARBA" id="ARBA00022723"/>
    </source>
</evidence>
<dbReference type="NCBIfam" id="TIGR00150">
    <property type="entry name" value="T6A_YjeE"/>
    <property type="match status" value="1"/>
</dbReference>
<evidence type="ECO:0000256" key="5">
    <source>
        <dbReference type="ARBA" id="ARBA00022694"/>
    </source>
</evidence>
<protein>
    <recommendedName>
        <fullName evidence="3">tRNA threonylcarbamoyladenosine biosynthesis protein TsaE</fullName>
    </recommendedName>
    <alternativeName>
        <fullName evidence="10">t(6)A37 threonylcarbamoyladenosine biosynthesis protein TsaE</fullName>
    </alternativeName>
</protein>
<organism evidence="11 12">
    <name type="scientific">Cereibacter johrii</name>
    <dbReference type="NCBI Taxonomy" id="445629"/>
    <lineage>
        <taxon>Bacteria</taxon>
        <taxon>Pseudomonadati</taxon>
        <taxon>Pseudomonadota</taxon>
        <taxon>Alphaproteobacteria</taxon>
        <taxon>Rhodobacterales</taxon>
        <taxon>Paracoccaceae</taxon>
        <taxon>Cereibacter</taxon>
    </lineage>
</organism>
<keyword evidence="8" id="KW-0067">ATP-binding</keyword>
<evidence type="ECO:0000256" key="4">
    <source>
        <dbReference type="ARBA" id="ARBA00022490"/>
    </source>
</evidence>
<comment type="subcellular location">
    <subcellularLocation>
        <location evidence="1">Cytoplasm</location>
    </subcellularLocation>
</comment>
<evidence type="ECO:0000256" key="9">
    <source>
        <dbReference type="ARBA" id="ARBA00022842"/>
    </source>
</evidence>
<dbReference type="EMBL" id="PZZW01000009">
    <property type="protein sequence ID" value="PTM76185.1"/>
    <property type="molecule type" value="Genomic_DNA"/>
</dbReference>
<evidence type="ECO:0000313" key="12">
    <source>
        <dbReference type="Proteomes" id="UP000240800"/>
    </source>
</evidence>
<sequence length="207" mass="21956">MARPAERPPRRRPCDSAAARPIRTAGLRGGAAPWIRLPLRRGAALGMVSAMPDPAPLLLALASEEDTARLGAALARLLRPGDVLLLEGPIGAGKTHLARALIRAALGHEEEVPSPTFTLVQTYEAPGHEIWHADLYRLTHPDEVLELGLEAAFATAVCLVEWPDRLGDLAPPGALCLRLEAEGEGRRATLSGGRPGLLAALSEAWHG</sequence>
<dbReference type="SUPFAM" id="SSF52540">
    <property type="entry name" value="P-loop containing nucleoside triphosphate hydrolases"/>
    <property type="match status" value="1"/>
</dbReference>
<dbReference type="Gene3D" id="3.40.50.300">
    <property type="entry name" value="P-loop containing nucleotide triphosphate hydrolases"/>
    <property type="match status" value="1"/>
</dbReference>
<dbReference type="Pfam" id="PF02367">
    <property type="entry name" value="TsaE"/>
    <property type="match status" value="1"/>
</dbReference>
<keyword evidence="12" id="KW-1185">Reference proteome</keyword>
<keyword evidence="5" id="KW-0819">tRNA processing</keyword>
<keyword evidence="7" id="KW-0547">Nucleotide-binding</keyword>
<evidence type="ECO:0000256" key="2">
    <source>
        <dbReference type="ARBA" id="ARBA00007599"/>
    </source>
</evidence>
<evidence type="ECO:0000313" key="11">
    <source>
        <dbReference type="EMBL" id="PTM76185.1"/>
    </source>
</evidence>
<gene>
    <name evidence="11" type="ORF">C8J29_10997</name>
</gene>
<reference evidence="11 12" key="1">
    <citation type="submission" date="2018-04" db="EMBL/GenBank/DDBJ databases">
        <title>Genomic Encyclopedia of Type Strains, Phase III (KMG-III): the genomes of soil and plant-associated and newly described type strains.</title>
        <authorList>
            <person name="Whitman W."/>
        </authorList>
    </citation>
    <scope>NUCLEOTIDE SEQUENCE [LARGE SCALE GENOMIC DNA]</scope>
    <source>
        <strain evidence="11 12">JA192</strain>
    </source>
</reference>
<comment type="similarity">
    <text evidence="2">Belongs to the TsaE family.</text>
</comment>
<evidence type="ECO:0000256" key="7">
    <source>
        <dbReference type="ARBA" id="ARBA00022741"/>
    </source>
</evidence>
<name>A0ABX5J516_9RHOB</name>
<evidence type="ECO:0000256" key="10">
    <source>
        <dbReference type="ARBA" id="ARBA00032441"/>
    </source>
</evidence>
<dbReference type="InterPro" id="IPR003442">
    <property type="entry name" value="T6A_TsaE"/>
</dbReference>
<evidence type="ECO:0000256" key="3">
    <source>
        <dbReference type="ARBA" id="ARBA00019010"/>
    </source>
</evidence>
<dbReference type="Proteomes" id="UP000240800">
    <property type="component" value="Unassembled WGS sequence"/>
</dbReference>
<dbReference type="PANTHER" id="PTHR33540">
    <property type="entry name" value="TRNA THREONYLCARBAMOYLADENOSINE BIOSYNTHESIS PROTEIN TSAE"/>
    <property type="match status" value="1"/>
</dbReference>
<accession>A0ABX5J516</accession>
<evidence type="ECO:0000256" key="1">
    <source>
        <dbReference type="ARBA" id="ARBA00004496"/>
    </source>
</evidence>
<evidence type="ECO:0000256" key="8">
    <source>
        <dbReference type="ARBA" id="ARBA00022840"/>
    </source>
</evidence>
<proteinExistence type="inferred from homology"/>
<keyword evidence="4" id="KW-0963">Cytoplasm</keyword>